<evidence type="ECO:0000313" key="2">
    <source>
        <dbReference type="Proteomes" id="UP000050761"/>
    </source>
</evidence>
<accession>A0A183F814</accession>
<evidence type="ECO:0000313" key="1">
    <source>
        <dbReference type="EMBL" id="VDO24392.1"/>
    </source>
</evidence>
<dbReference type="EMBL" id="UZAH01003336">
    <property type="protein sequence ID" value="VDO24392.1"/>
    <property type="molecule type" value="Genomic_DNA"/>
</dbReference>
<evidence type="ECO:0000313" key="3">
    <source>
        <dbReference type="WBParaSite" id="HPBE_0000230601-mRNA-1"/>
    </source>
</evidence>
<gene>
    <name evidence="1" type="ORF">HPBE_LOCUS2307</name>
</gene>
<dbReference type="OrthoDB" id="10063729at2759"/>
<keyword evidence="2" id="KW-1185">Reference proteome</keyword>
<organism evidence="2 3">
    <name type="scientific">Heligmosomoides polygyrus</name>
    <name type="common">Parasitic roundworm</name>
    <dbReference type="NCBI Taxonomy" id="6339"/>
    <lineage>
        <taxon>Eukaryota</taxon>
        <taxon>Metazoa</taxon>
        <taxon>Ecdysozoa</taxon>
        <taxon>Nematoda</taxon>
        <taxon>Chromadorea</taxon>
        <taxon>Rhabditida</taxon>
        <taxon>Rhabditina</taxon>
        <taxon>Rhabditomorpha</taxon>
        <taxon>Strongyloidea</taxon>
        <taxon>Heligmosomidae</taxon>
        <taxon>Heligmosomoides</taxon>
    </lineage>
</organism>
<dbReference type="AlphaFoldDB" id="A0A183F814"/>
<sequence>MLDPAVSNGVGWKVRGDFVASESHKRKPFFPRFRLMLGMIPMVLRYIYFTAKQWYNGGGVFINVFSQLKHNGFTVKVFRLVVLDAGL</sequence>
<protein>
    <submittedName>
        <fullName evidence="3">Bestrophin homolog</fullName>
    </submittedName>
</protein>
<name>A0A183F814_HELPZ</name>
<reference evidence="1 2" key="1">
    <citation type="submission" date="2018-11" db="EMBL/GenBank/DDBJ databases">
        <authorList>
            <consortium name="Pathogen Informatics"/>
        </authorList>
    </citation>
    <scope>NUCLEOTIDE SEQUENCE [LARGE SCALE GENOMIC DNA]</scope>
</reference>
<dbReference type="Proteomes" id="UP000050761">
    <property type="component" value="Unassembled WGS sequence"/>
</dbReference>
<dbReference type="WBParaSite" id="HPBE_0000230601-mRNA-1">
    <property type="protein sequence ID" value="HPBE_0000230601-mRNA-1"/>
    <property type="gene ID" value="HPBE_0000230601"/>
</dbReference>
<reference evidence="3" key="2">
    <citation type="submission" date="2019-09" db="UniProtKB">
        <authorList>
            <consortium name="WormBaseParasite"/>
        </authorList>
    </citation>
    <scope>IDENTIFICATION</scope>
</reference>
<proteinExistence type="predicted"/>
<accession>A0A3P7X499</accession>